<dbReference type="EMBL" id="ML119134">
    <property type="protein sequence ID" value="RPB11613.1"/>
    <property type="molecule type" value="Genomic_DNA"/>
</dbReference>
<organism evidence="1 2">
    <name type="scientific">Morchella conica CCBAS932</name>
    <dbReference type="NCBI Taxonomy" id="1392247"/>
    <lineage>
        <taxon>Eukaryota</taxon>
        <taxon>Fungi</taxon>
        <taxon>Dikarya</taxon>
        <taxon>Ascomycota</taxon>
        <taxon>Pezizomycotina</taxon>
        <taxon>Pezizomycetes</taxon>
        <taxon>Pezizales</taxon>
        <taxon>Morchellaceae</taxon>
        <taxon>Morchella</taxon>
    </lineage>
</organism>
<evidence type="ECO:0000313" key="1">
    <source>
        <dbReference type="EMBL" id="RPB11613.1"/>
    </source>
</evidence>
<accession>A0A3N4KM14</accession>
<proteinExistence type="predicted"/>
<protein>
    <submittedName>
        <fullName evidence="1">Uncharacterized protein</fullName>
    </submittedName>
</protein>
<gene>
    <name evidence="1" type="ORF">P167DRAFT_536534</name>
</gene>
<name>A0A3N4KM14_9PEZI</name>
<dbReference type="AlphaFoldDB" id="A0A3N4KM14"/>
<dbReference type="Proteomes" id="UP000277580">
    <property type="component" value="Unassembled WGS sequence"/>
</dbReference>
<evidence type="ECO:0000313" key="2">
    <source>
        <dbReference type="Proteomes" id="UP000277580"/>
    </source>
</evidence>
<dbReference type="InParanoid" id="A0A3N4KM14"/>
<keyword evidence="2" id="KW-1185">Reference proteome</keyword>
<sequence length="56" mass="6285">MKGCDFCTWVDIPPEARVGVAYPILSYPILSYSREQADVGSRHCRSVTSKIDLKPQ</sequence>
<reference evidence="1 2" key="1">
    <citation type="journal article" date="2018" name="Nat. Ecol. Evol.">
        <title>Pezizomycetes genomes reveal the molecular basis of ectomycorrhizal truffle lifestyle.</title>
        <authorList>
            <person name="Murat C."/>
            <person name="Payen T."/>
            <person name="Noel B."/>
            <person name="Kuo A."/>
            <person name="Morin E."/>
            <person name="Chen J."/>
            <person name="Kohler A."/>
            <person name="Krizsan K."/>
            <person name="Balestrini R."/>
            <person name="Da Silva C."/>
            <person name="Montanini B."/>
            <person name="Hainaut M."/>
            <person name="Levati E."/>
            <person name="Barry K.W."/>
            <person name="Belfiori B."/>
            <person name="Cichocki N."/>
            <person name="Clum A."/>
            <person name="Dockter R.B."/>
            <person name="Fauchery L."/>
            <person name="Guy J."/>
            <person name="Iotti M."/>
            <person name="Le Tacon F."/>
            <person name="Lindquist E.A."/>
            <person name="Lipzen A."/>
            <person name="Malagnac F."/>
            <person name="Mello A."/>
            <person name="Molinier V."/>
            <person name="Miyauchi S."/>
            <person name="Poulain J."/>
            <person name="Riccioni C."/>
            <person name="Rubini A."/>
            <person name="Sitrit Y."/>
            <person name="Splivallo R."/>
            <person name="Traeger S."/>
            <person name="Wang M."/>
            <person name="Zifcakova L."/>
            <person name="Wipf D."/>
            <person name="Zambonelli A."/>
            <person name="Paolocci F."/>
            <person name="Nowrousian M."/>
            <person name="Ottonello S."/>
            <person name="Baldrian P."/>
            <person name="Spatafora J.W."/>
            <person name="Henrissat B."/>
            <person name="Nagy L.G."/>
            <person name="Aury J.M."/>
            <person name="Wincker P."/>
            <person name="Grigoriev I.V."/>
            <person name="Bonfante P."/>
            <person name="Martin F.M."/>
        </authorList>
    </citation>
    <scope>NUCLEOTIDE SEQUENCE [LARGE SCALE GENOMIC DNA]</scope>
    <source>
        <strain evidence="1 2">CCBAS932</strain>
    </source>
</reference>